<dbReference type="InterPro" id="IPR018303">
    <property type="entry name" value="ATPase_P-typ_P_site"/>
</dbReference>
<feature type="transmembrane region" description="Helical" evidence="21">
    <location>
        <begin position="357"/>
        <end position="379"/>
    </location>
</feature>
<feature type="transmembrane region" description="Helical" evidence="21">
    <location>
        <begin position="96"/>
        <end position="116"/>
    </location>
</feature>
<keyword evidence="14 21" id="KW-1133">Transmembrane helix</keyword>
<dbReference type="PROSITE" id="PS00154">
    <property type="entry name" value="ATPASE_E1_E2"/>
    <property type="match status" value="1"/>
</dbReference>
<dbReference type="SUPFAM" id="SSF81665">
    <property type="entry name" value="Calcium ATPase, transmembrane domain M"/>
    <property type="match status" value="1"/>
</dbReference>
<dbReference type="InterPro" id="IPR059000">
    <property type="entry name" value="ATPase_P-type_domA"/>
</dbReference>
<evidence type="ECO:0000313" key="24">
    <source>
        <dbReference type="EMBL" id="HIU00324.1"/>
    </source>
</evidence>
<organism evidence="24 25">
    <name type="scientific">Candidatus Allocopromorpha excrementavium</name>
    <dbReference type="NCBI Taxonomy" id="2840741"/>
    <lineage>
        <taxon>Bacteria</taxon>
        <taxon>Bacillati</taxon>
        <taxon>Bacillota</taxon>
        <taxon>Clostridia</taxon>
        <taxon>Eubacteriales</taxon>
        <taxon>Eubacteriaceae</taxon>
        <taxon>Eubacteriaceae incertae sedis</taxon>
        <taxon>Candidatus Allocopromorpha</taxon>
    </lineage>
</organism>
<dbReference type="InterPro" id="IPR023298">
    <property type="entry name" value="ATPase_P-typ_TM_dom_sf"/>
</dbReference>
<comment type="subcellular location">
    <subcellularLocation>
        <location evidence="1">Cell membrane</location>
        <topology evidence="1">Multi-pass membrane protein</topology>
    </subcellularLocation>
</comment>
<evidence type="ECO:0000256" key="9">
    <source>
        <dbReference type="ARBA" id="ARBA00022741"/>
    </source>
</evidence>
<dbReference type="InterPro" id="IPR044492">
    <property type="entry name" value="P_typ_ATPase_HD_dom"/>
</dbReference>
<dbReference type="SUPFAM" id="SSF81653">
    <property type="entry name" value="Calcium ATPase, transduction domain A"/>
    <property type="match status" value="1"/>
</dbReference>
<dbReference type="GO" id="GO:0140581">
    <property type="term" value="F:P-type monovalent copper transporter activity"/>
    <property type="evidence" value="ECO:0007669"/>
    <property type="project" value="UniProtKB-EC"/>
</dbReference>
<evidence type="ECO:0000256" key="17">
    <source>
        <dbReference type="ARBA" id="ARBA00023136"/>
    </source>
</evidence>
<evidence type="ECO:0000256" key="11">
    <source>
        <dbReference type="ARBA" id="ARBA00022840"/>
    </source>
</evidence>
<comment type="caution">
    <text evidence="24">The sequence shown here is derived from an EMBL/GenBank/DDBJ whole genome shotgun (WGS) entry which is preliminary data.</text>
</comment>
<reference evidence="24" key="2">
    <citation type="journal article" date="2021" name="PeerJ">
        <title>Extensive microbial diversity within the chicken gut microbiome revealed by metagenomics and culture.</title>
        <authorList>
            <person name="Gilroy R."/>
            <person name="Ravi A."/>
            <person name="Getino M."/>
            <person name="Pursley I."/>
            <person name="Horton D.L."/>
            <person name="Alikhan N.F."/>
            <person name="Baker D."/>
            <person name="Gharbi K."/>
            <person name="Hall N."/>
            <person name="Watson M."/>
            <person name="Adriaenssens E.M."/>
            <person name="Foster-Nyarko E."/>
            <person name="Jarju S."/>
            <person name="Secka A."/>
            <person name="Antonio M."/>
            <person name="Oren A."/>
            <person name="Chaudhuri R.R."/>
            <person name="La Ragione R."/>
            <person name="Hildebrand F."/>
            <person name="Pallen M.J."/>
        </authorList>
    </citation>
    <scope>NUCLEOTIDE SEQUENCE</scope>
    <source>
        <strain evidence="24">CHK176-22527</strain>
    </source>
</reference>
<dbReference type="Gene3D" id="3.30.70.100">
    <property type="match status" value="2"/>
</dbReference>
<sequence length="843" mass="89594">MEQFNVTGMSCAACSLRVEKAVSKLDGVESCSVSLLTNSMGVEGTASDADIIAAVEAAGYGASKKGGDSTAKTRDEVSKNEDMLSDKETPVLKKRLAASLVFLIVLMYFSMGHTMWGWPVPQALEENHLAMGLIQLLLTIAVMVINQKFFISGFKSLFHAAPNMDTLVALGSSAAFVYSTYALFAMTGAQVRGDSAGVMAYMHEFYFETAAMILALITVGKMLEARSKGRTTDALKGLMKLAPQTAVVVRDGEEKEIPVEQVVKGDIFVVRPGENIPVDGIVKEGSSAVNESALTGESIPVDKAPGDTVSAATVNQSGYIKCEASRVGEDTVLSQIIKMVSDAAATKAPIAKVADRVSGIFVPAVIGIAAVTIIVWLIAGQSIGYALARGISVLVISCPCALGLATPVAIMVGNGIGAKNGILFKTASSLEETGKVTSVILDKTGTITKGEPKVTDMIAFAGSSEKELLEMAYTLEVKSEHPIAKAVVEEAERQEIKAADAEGFEVLPGNGLSGRMGNEYIRGGNLKFIGKYADISTEIKDIAEKLSEEGKTPLFFAKGNMLTGIIAVADVIKEDSPQAVKELKDMGIRVVMLTGDNEKTAQTVGRQAGVDEVIAGVLPDGKERAVRSIKAKGKVAMVGDGINDAPALTRADTGIAIGAGTDIAIDAADVVLMNSRLSDVPAAIRLSRVTLRNIHQNLFWAFIYNVIGIPLAAGVWIPVFGLQLNPMFGAAAMSLSSFCVVTNALRLNFINIRDASKYKVKKHEKQDNKKEDIEMEKTMKIEGMMCEHCEARVKKSLEAIDGVENAEVSHEKDEAVVTLKSDVSNDVLKKAVEDQDYSVTSII</sequence>
<dbReference type="PRINTS" id="PR00943">
    <property type="entry name" value="CUATPASE"/>
</dbReference>
<comment type="similarity">
    <text evidence="2 21">Belongs to the cation transport ATPase (P-type) (TC 3.A.3) family. Type IB subfamily.</text>
</comment>
<keyword evidence="6 21" id="KW-0812">Transmembrane</keyword>
<evidence type="ECO:0000256" key="14">
    <source>
        <dbReference type="ARBA" id="ARBA00022989"/>
    </source>
</evidence>
<dbReference type="Pfam" id="PF00702">
    <property type="entry name" value="Hydrolase"/>
    <property type="match status" value="1"/>
</dbReference>
<dbReference type="NCBIfam" id="TIGR01525">
    <property type="entry name" value="ATPase-IB_hvy"/>
    <property type="match status" value="1"/>
</dbReference>
<dbReference type="GO" id="GO:0005507">
    <property type="term" value="F:copper ion binding"/>
    <property type="evidence" value="ECO:0007669"/>
    <property type="project" value="InterPro"/>
</dbReference>
<dbReference type="InterPro" id="IPR001757">
    <property type="entry name" value="P_typ_ATPase"/>
</dbReference>
<keyword evidence="13" id="KW-1278">Translocase</keyword>
<proteinExistence type="inferred from homology"/>
<evidence type="ECO:0000256" key="20">
    <source>
        <dbReference type="ARBA" id="ARBA00049289"/>
    </source>
</evidence>
<dbReference type="GO" id="GO:0016887">
    <property type="term" value="F:ATP hydrolysis activity"/>
    <property type="evidence" value="ECO:0007669"/>
    <property type="project" value="InterPro"/>
</dbReference>
<dbReference type="PRINTS" id="PR00119">
    <property type="entry name" value="CATATPASE"/>
</dbReference>
<evidence type="ECO:0000313" key="25">
    <source>
        <dbReference type="Proteomes" id="UP000824159"/>
    </source>
</evidence>
<dbReference type="SFLD" id="SFLDG00002">
    <property type="entry name" value="C1.7:_P-type_atpase_like"/>
    <property type="match status" value="1"/>
</dbReference>
<dbReference type="Gene3D" id="3.40.50.1000">
    <property type="entry name" value="HAD superfamily/HAD-like"/>
    <property type="match status" value="1"/>
</dbReference>
<dbReference type="FunFam" id="2.70.150.10:FF:000002">
    <property type="entry name" value="Copper-transporting ATPase 1, putative"/>
    <property type="match status" value="1"/>
</dbReference>
<dbReference type="GO" id="GO:0005886">
    <property type="term" value="C:plasma membrane"/>
    <property type="evidence" value="ECO:0007669"/>
    <property type="project" value="UniProtKB-SubCell"/>
</dbReference>
<dbReference type="NCBIfam" id="TIGR00003">
    <property type="entry name" value="copper ion binding protein"/>
    <property type="match status" value="2"/>
</dbReference>
<dbReference type="AlphaFoldDB" id="A0A9D1KVS0"/>
<feature type="domain" description="HMA" evidence="23">
    <location>
        <begin position="1"/>
        <end position="63"/>
    </location>
</feature>
<feature type="compositionally biased region" description="Basic and acidic residues" evidence="22">
    <location>
        <begin position="65"/>
        <end position="82"/>
    </location>
</feature>
<evidence type="ECO:0000256" key="2">
    <source>
        <dbReference type="ARBA" id="ARBA00006024"/>
    </source>
</evidence>
<dbReference type="PANTHER" id="PTHR43520">
    <property type="entry name" value="ATP7, ISOFORM B"/>
    <property type="match status" value="1"/>
</dbReference>
<dbReference type="NCBIfam" id="TIGR01494">
    <property type="entry name" value="ATPase_P-type"/>
    <property type="match status" value="1"/>
</dbReference>
<dbReference type="FunFam" id="3.40.50.1000:FF:000144">
    <property type="entry name" value="copper-transporting ATPase 1 isoform X2"/>
    <property type="match status" value="1"/>
</dbReference>
<feature type="transmembrane region" description="Helical" evidence="21">
    <location>
        <begin position="698"/>
        <end position="721"/>
    </location>
</feature>
<evidence type="ECO:0000256" key="22">
    <source>
        <dbReference type="SAM" id="MobiDB-lite"/>
    </source>
</evidence>
<keyword evidence="9 21" id="KW-0547">Nucleotide-binding</keyword>
<dbReference type="InterPro" id="IPR027256">
    <property type="entry name" value="P-typ_ATPase_IB"/>
</dbReference>
<dbReference type="InterPro" id="IPR017969">
    <property type="entry name" value="Heavy-metal-associated_CS"/>
</dbReference>
<dbReference type="SUPFAM" id="SSF55008">
    <property type="entry name" value="HMA, heavy metal-associated domain"/>
    <property type="match status" value="2"/>
</dbReference>
<evidence type="ECO:0000256" key="8">
    <source>
        <dbReference type="ARBA" id="ARBA00022737"/>
    </source>
</evidence>
<feature type="transmembrane region" description="Helical" evidence="21">
    <location>
        <begin position="391"/>
        <end position="412"/>
    </location>
</feature>
<dbReference type="Pfam" id="PF00122">
    <property type="entry name" value="E1-E2_ATPase"/>
    <property type="match status" value="1"/>
</dbReference>
<evidence type="ECO:0000256" key="12">
    <source>
        <dbReference type="ARBA" id="ARBA00022842"/>
    </source>
</evidence>
<evidence type="ECO:0000256" key="19">
    <source>
        <dbReference type="ARBA" id="ARBA00033239"/>
    </source>
</evidence>
<dbReference type="CDD" id="cd00371">
    <property type="entry name" value="HMA"/>
    <property type="match status" value="2"/>
</dbReference>
<dbReference type="PROSITE" id="PS50846">
    <property type="entry name" value="HMA_2"/>
    <property type="match status" value="2"/>
</dbReference>
<dbReference type="InterPro" id="IPR036163">
    <property type="entry name" value="HMA_dom_sf"/>
</dbReference>
<protein>
    <recommendedName>
        <fullName evidence="4">Copper-exporting P-type ATPase</fullName>
        <ecNumber evidence="3">7.2.2.8</ecNumber>
    </recommendedName>
    <alternativeName>
        <fullName evidence="18">Copper-exporting P-type ATPase A</fullName>
    </alternativeName>
    <alternativeName>
        <fullName evidence="19">Cu(+)-exporting ATPase</fullName>
    </alternativeName>
</protein>
<evidence type="ECO:0000256" key="7">
    <source>
        <dbReference type="ARBA" id="ARBA00022723"/>
    </source>
</evidence>
<feature type="domain" description="HMA" evidence="23">
    <location>
        <begin position="775"/>
        <end position="840"/>
    </location>
</feature>
<keyword evidence="8" id="KW-0677">Repeat</keyword>
<dbReference type="InterPro" id="IPR023214">
    <property type="entry name" value="HAD_sf"/>
</dbReference>
<feature type="transmembrane region" description="Helical" evidence="21">
    <location>
        <begin position="205"/>
        <end position="223"/>
    </location>
</feature>
<dbReference type="Gene3D" id="2.70.150.10">
    <property type="entry name" value="Calcium-transporting ATPase, cytoplasmic transduction domain A"/>
    <property type="match status" value="1"/>
</dbReference>
<keyword evidence="5" id="KW-0813">Transport</keyword>
<evidence type="ECO:0000256" key="13">
    <source>
        <dbReference type="ARBA" id="ARBA00022967"/>
    </source>
</evidence>
<name>A0A9D1KVS0_9FIRM</name>
<evidence type="ECO:0000256" key="16">
    <source>
        <dbReference type="ARBA" id="ARBA00023065"/>
    </source>
</evidence>
<gene>
    <name evidence="24" type="ORF">IAD12_08825</name>
</gene>
<dbReference type="InterPro" id="IPR006122">
    <property type="entry name" value="HMA_Cu_ion-bd"/>
</dbReference>
<evidence type="ECO:0000256" key="6">
    <source>
        <dbReference type="ARBA" id="ARBA00022692"/>
    </source>
</evidence>
<evidence type="ECO:0000256" key="10">
    <source>
        <dbReference type="ARBA" id="ARBA00022796"/>
    </source>
</evidence>
<keyword evidence="7 21" id="KW-0479">Metal-binding</keyword>
<keyword evidence="16" id="KW-0406">Ion transport</keyword>
<dbReference type="GO" id="GO:0043682">
    <property type="term" value="F:P-type divalent copper transporter activity"/>
    <property type="evidence" value="ECO:0007669"/>
    <property type="project" value="TreeGrafter"/>
</dbReference>
<feature type="region of interest" description="Disordered" evidence="22">
    <location>
        <begin position="61"/>
        <end position="82"/>
    </location>
</feature>
<keyword evidence="15" id="KW-0186">Copper</keyword>
<dbReference type="PANTHER" id="PTHR43520:SF8">
    <property type="entry name" value="P-TYPE CU(+) TRANSPORTER"/>
    <property type="match status" value="1"/>
</dbReference>
<dbReference type="InterPro" id="IPR008250">
    <property type="entry name" value="ATPase_P-typ_transduc_dom_A_sf"/>
</dbReference>
<dbReference type="NCBIfam" id="TIGR01511">
    <property type="entry name" value="ATPase-IB1_Cu"/>
    <property type="match status" value="1"/>
</dbReference>
<reference evidence="24" key="1">
    <citation type="submission" date="2020-10" db="EMBL/GenBank/DDBJ databases">
        <authorList>
            <person name="Gilroy R."/>
        </authorList>
    </citation>
    <scope>NUCLEOTIDE SEQUENCE</scope>
    <source>
        <strain evidence="24">CHK176-22527</strain>
    </source>
</reference>
<dbReference type="Gene3D" id="3.40.1110.10">
    <property type="entry name" value="Calcium-transporting ATPase, cytoplasmic domain N"/>
    <property type="match status" value="1"/>
</dbReference>
<feature type="transmembrane region" description="Helical" evidence="21">
    <location>
        <begin position="167"/>
        <end position="185"/>
    </location>
</feature>
<dbReference type="Proteomes" id="UP000824159">
    <property type="component" value="Unassembled WGS sequence"/>
</dbReference>
<dbReference type="Pfam" id="PF00403">
    <property type="entry name" value="HMA"/>
    <property type="match status" value="2"/>
</dbReference>
<dbReference type="SUPFAM" id="SSF56784">
    <property type="entry name" value="HAD-like"/>
    <property type="match status" value="1"/>
</dbReference>
<dbReference type="SFLD" id="SFLDF00027">
    <property type="entry name" value="p-type_atpase"/>
    <property type="match status" value="1"/>
</dbReference>
<accession>A0A9D1KVS0</accession>
<evidence type="ECO:0000256" key="4">
    <source>
        <dbReference type="ARBA" id="ARBA00015102"/>
    </source>
</evidence>
<keyword evidence="21" id="KW-1003">Cell membrane</keyword>
<dbReference type="EC" id="7.2.2.8" evidence="3"/>
<keyword evidence="10" id="KW-0187">Copper transport</keyword>
<dbReference type="CDD" id="cd02094">
    <property type="entry name" value="P-type_ATPase_Cu-like"/>
    <property type="match status" value="1"/>
</dbReference>
<dbReference type="InterPro" id="IPR023299">
    <property type="entry name" value="ATPase_P-typ_cyto_dom_N"/>
</dbReference>
<dbReference type="InterPro" id="IPR036412">
    <property type="entry name" value="HAD-like_sf"/>
</dbReference>
<feature type="transmembrane region" description="Helical" evidence="21">
    <location>
        <begin position="128"/>
        <end position="146"/>
    </location>
</feature>
<feature type="transmembrane region" description="Helical" evidence="21">
    <location>
        <begin position="727"/>
        <end position="749"/>
    </location>
</feature>
<evidence type="ECO:0000256" key="3">
    <source>
        <dbReference type="ARBA" id="ARBA00012517"/>
    </source>
</evidence>
<dbReference type="PROSITE" id="PS01047">
    <property type="entry name" value="HMA_1"/>
    <property type="match status" value="1"/>
</dbReference>
<evidence type="ECO:0000259" key="23">
    <source>
        <dbReference type="PROSITE" id="PS50846"/>
    </source>
</evidence>
<keyword evidence="12" id="KW-0460">Magnesium</keyword>
<evidence type="ECO:0000256" key="5">
    <source>
        <dbReference type="ARBA" id="ARBA00022448"/>
    </source>
</evidence>
<dbReference type="InterPro" id="IPR006121">
    <property type="entry name" value="HMA_dom"/>
</dbReference>
<comment type="catalytic activity">
    <reaction evidence="20">
        <text>Cu(+)(in) + ATP + H2O = Cu(+)(out) + ADP + phosphate + H(+)</text>
        <dbReference type="Rhea" id="RHEA:25792"/>
        <dbReference type="ChEBI" id="CHEBI:15377"/>
        <dbReference type="ChEBI" id="CHEBI:15378"/>
        <dbReference type="ChEBI" id="CHEBI:30616"/>
        <dbReference type="ChEBI" id="CHEBI:43474"/>
        <dbReference type="ChEBI" id="CHEBI:49552"/>
        <dbReference type="ChEBI" id="CHEBI:456216"/>
        <dbReference type="EC" id="7.2.2.8"/>
    </reaction>
</comment>
<evidence type="ECO:0000256" key="21">
    <source>
        <dbReference type="RuleBase" id="RU362081"/>
    </source>
</evidence>
<dbReference type="EMBL" id="DVLX01000103">
    <property type="protein sequence ID" value="HIU00324.1"/>
    <property type="molecule type" value="Genomic_DNA"/>
</dbReference>
<evidence type="ECO:0000256" key="18">
    <source>
        <dbReference type="ARBA" id="ARBA00029719"/>
    </source>
</evidence>
<dbReference type="SFLD" id="SFLDS00003">
    <property type="entry name" value="Haloacid_Dehalogenase"/>
    <property type="match status" value="1"/>
</dbReference>
<dbReference type="GO" id="GO:0055070">
    <property type="term" value="P:copper ion homeostasis"/>
    <property type="evidence" value="ECO:0007669"/>
    <property type="project" value="TreeGrafter"/>
</dbReference>
<keyword evidence="17 21" id="KW-0472">Membrane</keyword>
<evidence type="ECO:0000256" key="1">
    <source>
        <dbReference type="ARBA" id="ARBA00004651"/>
    </source>
</evidence>
<dbReference type="GO" id="GO:0005524">
    <property type="term" value="F:ATP binding"/>
    <property type="evidence" value="ECO:0007669"/>
    <property type="project" value="UniProtKB-UniRule"/>
</dbReference>
<evidence type="ECO:0000256" key="15">
    <source>
        <dbReference type="ARBA" id="ARBA00023008"/>
    </source>
</evidence>
<keyword evidence="11 21" id="KW-0067">ATP-binding</keyword>